<sequence>MKRIAVKVVKTERGTWEPVETVGKLLLESLTGDTKVGEYCRLILEKWSDNRSGRQFRYFMALVTRVSHHLGVAKADQIERYKCDFGVSTQYGEGFVPPTRPGRFCQPWPRERPGEFWFIVSLNDYTMHEMAHLIEGTKQHCYENSVDIDDLEVE</sequence>
<reference evidence="1" key="1">
    <citation type="submission" date="2020-03" db="EMBL/GenBank/DDBJ databases">
        <title>The deep terrestrial virosphere.</title>
        <authorList>
            <person name="Holmfeldt K."/>
            <person name="Nilsson E."/>
            <person name="Simone D."/>
            <person name="Lopez-Fernandez M."/>
            <person name="Wu X."/>
            <person name="de Brujin I."/>
            <person name="Lundin D."/>
            <person name="Andersson A."/>
            <person name="Bertilsson S."/>
            <person name="Dopson M."/>
        </authorList>
    </citation>
    <scope>NUCLEOTIDE SEQUENCE</scope>
    <source>
        <strain evidence="1">MM415B04534</strain>
    </source>
</reference>
<name>A0A6M3LCB6_9ZZZZ</name>
<gene>
    <name evidence="1" type="ORF">MM415B04534_0009</name>
</gene>
<proteinExistence type="predicted"/>
<dbReference type="EMBL" id="MT143086">
    <property type="protein sequence ID" value="QJA92666.1"/>
    <property type="molecule type" value="Genomic_DNA"/>
</dbReference>
<protein>
    <submittedName>
        <fullName evidence="1">Uncharacterized protein</fullName>
    </submittedName>
</protein>
<organism evidence="1">
    <name type="scientific">viral metagenome</name>
    <dbReference type="NCBI Taxonomy" id="1070528"/>
    <lineage>
        <taxon>unclassified sequences</taxon>
        <taxon>metagenomes</taxon>
        <taxon>organismal metagenomes</taxon>
    </lineage>
</organism>
<evidence type="ECO:0000313" key="1">
    <source>
        <dbReference type="EMBL" id="QJA92666.1"/>
    </source>
</evidence>
<dbReference type="AlphaFoldDB" id="A0A6M3LCB6"/>
<accession>A0A6M3LCB6</accession>